<dbReference type="EMBL" id="KN847480">
    <property type="protein sequence ID" value="KIX02388.1"/>
    <property type="molecule type" value="Genomic_DNA"/>
</dbReference>
<feature type="compositionally biased region" description="Polar residues" evidence="1">
    <location>
        <begin position="156"/>
        <end position="167"/>
    </location>
</feature>
<protein>
    <submittedName>
        <fullName evidence="2">Uncharacterized protein</fullName>
    </submittedName>
</protein>
<feature type="compositionally biased region" description="Basic and acidic residues" evidence="1">
    <location>
        <begin position="57"/>
        <end position="73"/>
    </location>
</feature>
<dbReference type="RefSeq" id="XP_013269524.1">
    <property type="nucleotide sequence ID" value="XM_013414070.1"/>
</dbReference>
<evidence type="ECO:0000313" key="3">
    <source>
        <dbReference type="Proteomes" id="UP000053617"/>
    </source>
</evidence>
<proteinExistence type="predicted"/>
<organism evidence="2 3">
    <name type="scientific">Rhinocladiella mackenziei CBS 650.93</name>
    <dbReference type="NCBI Taxonomy" id="1442369"/>
    <lineage>
        <taxon>Eukaryota</taxon>
        <taxon>Fungi</taxon>
        <taxon>Dikarya</taxon>
        <taxon>Ascomycota</taxon>
        <taxon>Pezizomycotina</taxon>
        <taxon>Eurotiomycetes</taxon>
        <taxon>Chaetothyriomycetidae</taxon>
        <taxon>Chaetothyriales</taxon>
        <taxon>Herpotrichiellaceae</taxon>
        <taxon>Rhinocladiella</taxon>
    </lineage>
</organism>
<feature type="compositionally biased region" description="Basic and acidic residues" evidence="1">
    <location>
        <begin position="146"/>
        <end position="155"/>
    </location>
</feature>
<name>A0A0D2GVV0_9EURO</name>
<dbReference type="GeneID" id="25296400"/>
<dbReference type="VEuPathDB" id="FungiDB:Z518_08329"/>
<accession>A0A0D2GVV0</accession>
<evidence type="ECO:0000313" key="2">
    <source>
        <dbReference type="EMBL" id="KIX02388.1"/>
    </source>
</evidence>
<reference evidence="2 3" key="1">
    <citation type="submission" date="2015-01" db="EMBL/GenBank/DDBJ databases">
        <title>The Genome Sequence of Rhinocladiella mackenzie CBS 650.93.</title>
        <authorList>
            <consortium name="The Broad Institute Genomics Platform"/>
            <person name="Cuomo C."/>
            <person name="de Hoog S."/>
            <person name="Gorbushina A."/>
            <person name="Stielow B."/>
            <person name="Teixiera M."/>
            <person name="Abouelleil A."/>
            <person name="Chapman S.B."/>
            <person name="Priest M."/>
            <person name="Young S.K."/>
            <person name="Wortman J."/>
            <person name="Nusbaum C."/>
            <person name="Birren B."/>
        </authorList>
    </citation>
    <scope>NUCLEOTIDE SEQUENCE [LARGE SCALE GENOMIC DNA]</scope>
    <source>
        <strain evidence="2 3">CBS 650.93</strain>
    </source>
</reference>
<feature type="region of interest" description="Disordered" evidence="1">
    <location>
        <begin position="1"/>
        <end position="35"/>
    </location>
</feature>
<sequence>MTTFIAKSPTVGHPSWVSSRQSSESPQQATSVSNADFVDFVDLTPSHRDAARENLIEREILEPTGHNPDERGIRVARAHSTGATDNDKIKDGEEDDKDDDDINYEIETSDLSSLQDIFARSGTGFGGNDDLSCKAFASLDSVDRTSKDRCHEGNSEHSANPAATNPTCIHPGASRDNPIVLDDDQPVDTHDADVSNDEKPIFEVADSTTFRDPFPTLSGEFAERGADDGDKRTFTDQDWELPDRIRKAAVKILNELREDLEGHPVARRNLDHVKWQEDHSHSLLEIRDSWINVQSIKEAAIICSREARSEDSWSDDVVLEIMRLALS</sequence>
<evidence type="ECO:0000256" key="1">
    <source>
        <dbReference type="SAM" id="MobiDB-lite"/>
    </source>
</evidence>
<feature type="compositionally biased region" description="Acidic residues" evidence="1">
    <location>
        <begin position="92"/>
        <end position="101"/>
    </location>
</feature>
<dbReference type="Proteomes" id="UP000053617">
    <property type="component" value="Unassembled WGS sequence"/>
</dbReference>
<dbReference type="AlphaFoldDB" id="A0A0D2GVV0"/>
<feature type="compositionally biased region" description="Polar residues" evidence="1">
    <location>
        <begin position="16"/>
        <end position="34"/>
    </location>
</feature>
<feature type="region of interest" description="Disordered" evidence="1">
    <location>
        <begin position="146"/>
        <end position="194"/>
    </location>
</feature>
<feature type="region of interest" description="Disordered" evidence="1">
    <location>
        <begin position="57"/>
        <end position="101"/>
    </location>
</feature>
<dbReference type="OrthoDB" id="4160389at2759"/>
<keyword evidence="3" id="KW-1185">Reference proteome</keyword>
<dbReference type="HOGENOM" id="CLU_850326_0_0_1"/>
<gene>
    <name evidence="2" type="ORF">Z518_08329</name>
</gene>